<dbReference type="Proteomes" id="UP000054721">
    <property type="component" value="Unassembled WGS sequence"/>
</dbReference>
<dbReference type="EMBL" id="JYDW01000151">
    <property type="protein sequence ID" value="KRZ53891.1"/>
    <property type="molecule type" value="Genomic_DNA"/>
</dbReference>
<sequence>LQTFAFENNLFVKKSQFEVQIFEFKEKRKKISSPPTGISGSRHECMSLYFHTVQVLTTVMTFILAVLQD</sequence>
<keyword evidence="1" id="KW-0812">Transmembrane</keyword>
<protein>
    <submittedName>
        <fullName evidence="2">Uncharacterized protein</fullName>
    </submittedName>
</protein>
<gene>
    <name evidence="2" type="ORF">T02_5010</name>
</gene>
<feature type="non-terminal residue" evidence="2">
    <location>
        <position position="1"/>
    </location>
</feature>
<keyword evidence="1" id="KW-1133">Transmembrane helix</keyword>
<keyword evidence="1" id="KW-0472">Membrane</keyword>
<accession>A0A0V1L2Y0</accession>
<evidence type="ECO:0000256" key="1">
    <source>
        <dbReference type="SAM" id="Phobius"/>
    </source>
</evidence>
<name>A0A0V1L2Y0_9BILA</name>
<feature type="transmembrane region" description="Helical" evidence="1">
    <location>
        <begin position="48"/>
        <end position="67"/>
    </location>
</feature>
<evidence type="ECO:0000313" key="2">
    <source>
        <dbReference type="EMBL" id="KRZ53891.1"/>
    </source>
</evidence>
<proteinExistence type="predicted"/>
<comment type="caution">
    <text evidence="2">The sequence shown here is derived from an EMBL/GenBank/DDBJ whole genome shotgun (WGS) entry which is preliminary data.</text>
</comment>
<keyword evidence="3" id="KW-1185">Reference proteome</keyword>
<dbReference type="AlphaFoldDB" id="A0A0V1L2Y0"/>
<reference evidence="2 3" key="1">
    <citation type="submission" date="2015-05" db="EMBL/GenBank/DDBJ databases">
        <title>Evolution of Trichinella species and genotypes.</title>
        <authorList>
            <person name="Korhonen P.K."/>
            <person name="Edoardo P."/>
            <person name="Giuseppe L.R."/>
            <person name="Gasser R.B."/>
        </authorList>
    </citation>
    <scope>NUCLEOTIDE SEQUENCE [LARGE SCALE GENOMIC DNA]</scope>
    <source>
        <strain evidence="2">ISS10</strain>
    </source>
</reference>
<organism evidence="2 3">
    <name type="scientific">Trichinella nativa</name>
    <dbReference type="NCBI Taxonomy" id="6335"/>
    <lineage>
        <taxon>Eukaryota</taxon>
        <taxon>Metazoa</taxon>
        <taxon>Ecdysozoa</taxon>
        <taxon>Nematoda</taxon>
        <taxon>Enoplea</taxon>
        <taxon>Dorylaimia</taxon>
        <taxon>Trichinellida</taxon>
        <taxon>Trichinellidae</taxon>
        <taxon>Trichinella</taxon>
    </lineage>
</organism>
<evidence type="ECO:0000313" key="3">
    <source>
        <dbReference type="Proteomes" id="UP000054721"/>
    </source>
</evidence>